<dbReference type="GO" id="GO:0010038">
    <property type="term" value="P:response to metal ion"/>
    <property type="evidence" value="ECO:0007669"/>
    <property type="project" value="InterPro"/>
</dbReference>
<evidence type="ECO:0000256" key="8">
    <source>
        <dbReference type="ARBA" id="ARBA00022691"/>
    </source>
</evidence>
<evidence type="ECO:0000313" key="10">
    <source>
        <dbReference type="EMBL" id="WPU64549.1"/>
    </source>
</evidence>
<dbReference type="InterPro" id="IPR029063">
    <property type="entry name" value="SAM-dependent_MTases_sf"/>
</dbReference>
<keyword evidence="6 10" id="KW-0489">Methyltransferase</keyword>
<evidence type="ECO:0000313" key="11">
    <source>
        <dbReference type="Proteomes" id="UP001324634"/>
    </source>
</evidence>
<evidence type="ECO:0000256" key="5">
    <source>
        <dbReference type="ARBA" id="ARBA00022490"/>
    </source>
</evidence>
<dbReference type="PANTHER" id="PTHR10259:SF11">
    <property type="entry name" value="THIOPURINE S-METHYLTRANSFERASE"/>
    <property type="match status" value="1"/>
</dbReference>
<gene>
    <name evidence="10" type="primary">tmpT</name>
    <name evidence="10" type="ORF">SOO65_17795</name>
</gene>
<evidence type="ECO:0000256" key="4">
    <source>
        <dbReference type="ARBA" id="ARBA00011905"/>
    </source>
</evidence>
<sequence>MDAKFWISAWDEGRTGFHRGAFNERLLDNFPALNPQKGQSVLVPLCGKTKDLLWLHSLGLKVHGIELYAKAVEEFFTDNHLPVTKNQDENFANYSYENILLSAGDFFKLSDKNTYDFIYDRAALVALPETMRKDYARVIKRSLKMGGKCLLVVYEYDQAQMSGPPFSISENEVQSLYSDQFSIKLVETVSPDREGPKFSSLETLKEKVYILEKIR</sequence>
<dbReference type="SUPFAM" id="SSF53335">
    <property type="entry name" value="S-adenosyl-L-methionine-dependent methyltransferases"/>
    <property type="match status" value="1"/>
</dbReference>
<dbReference type="GO" id="GO:0005737">
    <property type="term" value="C:cytoplasm"/>
    <property type="evidence" value="ECO:0007669"/>
    <property type="project" value="UniProtKB-SubCell"/>
</dbReference>
<protein>
    <recommendedName>
        <fullName evidence="4 9">Thiopurine S-methyltransferase</fullName>
        <ecNumber evidence="4 9">2.1.1.67</ecNumber>
    </recommendedName>
</protein>
<dbReference type="Proteomes" id="UP001324634">
    <property type="component" value="Chromosome"/>
</dbReference>
<evidence type="ECO:0000256" key="9">
    <source>
        <dbReference type="NCBIfam" id="TIGR03840"/>
    </source>
</evidence>
<evidence type="ECO:0000256" key="3">
    <source>
        <dbReference type="ARBA" id="ARBA00008145"/>
    </source>
</evidence>
<keyword evidence="5" id="KW-0963">Cytoplasm</keyword>
<comment type="subcellular location">
    <subcellularLocation>
        <location evidence="2">Cytoplasm</location>
    </subcellularLocation>
</comment>
<evidence type="ECO:0000256" key="6">
    <source>
        <dbReference type="ARBA" id="ARBA00022603"/>
    </source>
</evidence>
<dbReference type="HAMAP" id="MF_00812">
    <property type="entry name" value="Thiopur_methtran"/>
    <property type="match status" value="1"/>
</dbReference>
<dbReference type="InterPro" id="IPR008854">
    <property type="entry name" value="TPMT"/>
</dbReference>
<dbReference type="InterPro" id="IPR025835">
    <property type="entry name" value="Thiopurine_S-MeTrfase"/>
</dbReference>
<dbReference type="PIRSF" id="PIRSF023956">
    <property type="entry name" value="Thiopurine_S-methyltransferase"/>
    <property type="match status" value="1"/>
</dbReference>
<dbReference type="NCBIfam" id="NF009732">
    <property type="entry name" value="PRK13255.1"/>
    <property type="match status" value="1"/>
</dbReference>
<name>A0AAX4HMN6_9BACT</name>
<dbReference type="GO" id="GO:0008119">
    <property type="term" value="F:thiopurine S-methyltransferase activity"/>
    <property type="evidence" value="ECO:0007669"/>
    <property type="project" value="UniProtKB-UniRule"/>
</dbReference>
<keyword evidence="11" id="KW-1185">Reference proteome</keyword>
<dbReference type="EMBL" id="CP139487">
    <property type="protein sequence ID" value="WPU64549.1"/>
    <property type="molecule type" value="Genomic_DNA"/>
</dbReference>
<dbReference type="PROSITE" id="PS51585">
    <property type="entry name" value="SAM_MT_TPMT"/>
    <property type="match status" value="1"/>
</dbReference>
<dbReference type="KEGG" id="psti:SOO65_17795"/>
<dbReference type="GO" id="GO:0032259">
    <property type="term" value="P:methylation"/>
    <property type="evidence" value="ECO:0007669"/>
    <property type="project" value="UniProtKB-KW"/>
</dbReference>
<dbReference type="Gene3D" id="3.40.50.150">
    <property type="entry name" value="Vaccinia Virus protein VP39"/>
    <property type="match status" value="1"/>
</dbReference>
<accession>A0AAX4HMN6</accession>
<dbReference type="AlphaFoldDB" id="A0AAX4HMN6"/>
<comment type="similarity">
    <text evidence="3">Belongs to the class I-like SAM-binding methyltransferase superfamily. TPMT family.</text>
</comment>
<dbReference type="RefSeq" id="WP_321393542.1">
    <property type="nucleotide sequence ID" value="NZ_CP139487.1"/>
</dbReference>
<evidence type="ECO:0000256" key="1">
    <source>
        <dbReference type="ARBA" id="ARBA00000903"/>
    </source>
</evidence>
<dbReference type="PANTHER" id="PTHR10259">
    <property type="entry name" value="THIOPURINE S-METHYLTRANSFERASE"/>
    <property type="match status" value="1"/>
</dbReference>
<dbReference type="NCBIfam" id="TIGR03840">
    <property type="entry name" value="TMPT_Se_Te"/>
    <property type="match status" value="1"/>
</dbReference>
<organism evidence="10 11">
    <name type="scientific">Peredibacter starrii</name>
    <dbReference type="NCBI Taxonomy" id="28202"/>
    <lineage>
        <taxon>Bacteria</taxon>
        <taxon>Pseudomonadati</taxon>
        <taxon>Bdellovibrionota</taxon>
        <taxon>Bacteriovoracia</taxon>
        <taxon>Bacteriovoracales</taxon>
        <taxon>Bacteriovoracaceae</taxon>
        <taxon>Peredibacter</taxon>
    </lineage>
</organism>
<evidence type="ECO:0000256" key="2">
    <source>
        <dbReference type="ARBA" id="ARBA00004496"/>
    </source>
</evidence>
<dbReference type="Pfam" id="PF05724">
    <property type="entry name" value="TPMT"/>
    <property type="match status" value="1"/>
</dbReference>
<comment type="catalytic activity">
    <reaction evidence="1">
        <text>S-adenosyl-L-methionine + a thiopurine = S-adenosyl-L-homocysteine + a thiopurine S-methylether.</text>
        <dbReference type="EC" id="2.1.1.67"/>
    </reaction>
</comment>
<dbReference type="FunFam" id="3.40.50.150:FF:000101">
    <property type="entry name" value="Thiopurine S-methyltransferase"/>
    <property type="match status" value="1"/>
</dbReference>
<reference evidence="10 11" key="1">
    <citation type="submission" date="2023-11" db="EMBL/GenBank/DDBJ databases">
        <title>Peredibacter starrii A3.12.</title>
        <authorList>
            <person name="Mitchell R.J."/>
        </authorList>
    </citation>
    <scope>NUCLEOTIDE SEQUENCE [LARGE SCALE GENOMIC DNA]</scope>
    <source>
        <strain evidence="10 11">A3.12</strain>
    </source>
</reference>
<evidence type="ECO:0000256" key="7">
    <source>
        <dbReference type="ARBA" id="ARBA00022679"/>
    </source>
</evidence>
<dbReference type="InterPro" id="IPR022474">
    <property type="entry name" value="Thiopur_S-MeTfrase_Se/Te_detox"/>
</dbReference>
<keyword evidence="7 10" id="KW-0808">Transferase</keyword>
<proteinExistence type="inferred from homology"/>
<dbReference type="EC" id="2.1.1.67" evidence="4 9"/>
<keyword evidence="8" id="KW-0949">S-adenosyl-L-methionine</keyword>